<dbReference type="Pfam" id="PF11127">
    <property type="entry name" value="YgaP-like_TM"/>
    <property type="match status" value="1"/>
</dbReference>
<accession>A0ABX1TML8</accession>
<keyword evidence="1" id="KW-0812">Transmembrane</keyword>
<sequence length="71" mass="7509">MNIVKNIGSADKIARLVVGALLIVLALTKTIGLWGWIGVVPIVTALMNWCPAYTLLGIKTCSTDNSPTPSN</sequence>
<feature type="domain" description="Inner membrane protein YgaP-like transmembrane" evidence="2">
    <location>
        <begin position="5"/>
        <end position="63"/>
    </location>
</feature>
<dbReference type="Proteomes" id="UP000760480">
    <property type="component" value="Unassembled WGS sequence"/>
</dbReference>
<keyword evidence="1" id="KW-0472">Membrane</keyword>
<organism evidence="3 4">
    <name type="scientific">Candidatus Competibacter phosphatis</name>
    <dbReference type="NCBI Taxonomy" id="221280"/>
    <lineage>
        <taxon>Bacteria</taxon>
        <taxon>Pseudomonadati</taxon>
        <taxon>Pseudomonadota</taxon>
        <taxon>Gammaproteobacteria</taxon>
        <taxon>Candidatus Competibacteraceae</taxon>
        <taxon>Candidatus Competibacter</taxon>
    </lineage>
</organism>
<evidence type="ECO:0000259" key="2">
    <source>
        <dbReference type="Pfam" id="PF11127"/>
    </source>
</evidence>
<proteinExistence type="predicted"/>
<keyword evidence="4" id="KW-1185">Reference proteome</keyword>
<protein>
    <submittedName>
        <fullName evidence="3">DUF2892 domain-containing protein</fullName>
    </submittedName>
</protein>
<comment type="caution">
    <text evidence="3">The sequence shown here is derived from an EMBL/GenBank/DDBJ whole genome shotgun (WGS) entry which is preliminary data.</text>
</comment>
<keyword evidence="1" id="KW-1133">Transmembrane helix</keyword>
<evidence type="ECO:0000313" key="3">
    <source>
        <dbReference type="EMBL" id="NMQ19804.1"/>
    </source>
</evidence>
<dbReference type="RefSeq" id="WP_169249062.1">
    <property type="nucleotide sequence ID" value="NZ_SPMZ01000031.1"/>
</dbReference>
<evidence type="ECO:0000313" key="4">
    <source>
        <dbReference type="Proteomes" id="UP000760480"/>
    </source>
</evidence>
<name>A0ABX1TML8_9GAMM</name>
<evidence type="ECO:0000256" key="1">
    <source>
        <dbReference type="SAM" id="Phobius"/>
    </source>
</evidence>
<reference evidence="3 4" key="1">
    <citation type="submission" date="2019-03" db="EMBL/GenBank/DDBJ databases">
        <title>Metabolic reconstructions from genomes of highly enriched 'Candidatus Accumulibacter' and 'Candidatus Competibacter' bioreactor populations.</title>
        <authorList>
            <person name="Annavajhala M.K."/>
            <person name="Welles L."/>
            <person name="Abbas B."/>
            <person name="Sorokin D."/>
            <person name="Park H."/>
            <person name="Van Loosdrecht M."/>
            <person name="Chandran K."/>
        </authorList>
    </citation>
    <scope>NUCLEOTIDE SEQUENCE [LARGE SCALE GENOMIC DNA]</scope>
    <source>
        <strain evidence="3 4">SBR_G</strain>
    </source>
</reference>
<dbReference type="EMBL" id="SPMZ01000031">
    <property type="protein sequence ID" value="NMQ19804.1"/>
    <property type="molecule type" value="Genomic_DNA"/>
</dbReference>
<feature type="transmembrane region" description="Helical" evidence="1">
    <location>
        <begin position="12"/>
        <end position="28"/>
    </location>
</feature>
<dbReference type="InterPro" id="IPR021309">
    <property type="entry name" value="YgaP-like_TM"/>
</dbReference>
<gene>
    <name evidence="3" type="ORF">E4P82_11705</name>
</gene>